<dbReference type="Gene3D" id="1.10.10.10">
    <property type="entry name" value="Winged helix-like DNA-binding domain superfamily/Winged helix DNA-binding domain"/>
    <property type="match status" value="1"/>
</dbReference>
<keyword evidence="7" id="KW-0808">Transferase</keyword>
<dbReference type="Proteomes" id="UP000265489">
    <property type="component" value="Unassembled WGS sequence"/>
</dbReference>
<keyword evidence="2" id="KW-0663">Pyridoxal phosphate</keyword>
<evidence type="ECO:0000256" key="1">
    <source>
        <dbReference type="ARBA" id="ARBA00005384"/>
    </source>
</evidence>
<keyword evidence="5" id="KW-0804">Transcription</keyword>
<dbReference type="InterPro" id="IPR000524">
    <property type="entry name" value="Tscrpt_reg_HTH_GntR"/>
</dbReference>
<dbReference type="PANTHER" id="PTHR46577">
    <property type="entry name" value="HTH-TYPE TRANSCRIPTIONAL REGULATORY PROTEIN GABR"/>
    <property type="match status" value="1"/>
</dbReference>
<dbReference type="Pfam" id="PF00155">
    <property type="entry name" value="Aminotran_1_2"/>
    <property type="match status" value="1"/>
</dbReference>
<reference evidence="7 8" key="1">
    <citation type="submission" date="2018-08" db="EMBL/GenBank/DDBJ databases">
        <title>A genome reference for cultivated species of the human gut microbiota.</title>
        <authorList>
            <person name="Zou Y."/>
            <person name="Xue W."/>
            <person name="Luo G."/>
        </authorList>
    </citation>
    <scope>NUCLEOTIDE SEQUENCE [LARGE SCALE GENOMIC DNA]</scope>
    <source>
        <strain evidence="7 8">AF15-20</strain>
    </source>
</reference>
<accession>A0A395W8Q0</accession>
<dbReference type="EMBL" id="QRYQ01000011">
    <property type="protein sequence ID" value="RGU91426.1"/>
    <property type="molecule type" value="Genomic_DNA"/>
</dbReference>
<keyword evidence="3" id="KW-0805">Transcription regulation</keyword>
<dbReference type="AlphaFoldDB" id="A0A395W8Q0"/>
<dbReference type="PANTHER" id="PTHR46577:SF1">
    <property type="entry name" value="HTH-TYPE TRANSCRIPTIONAL REGULATORY PROTEIN GABR"/>
    <property type="match status" value="1"/>
</dbReference>
<comment type="similarity">
    <text evidence="1">In the C-terminal section; belongs to the class-I pyridoxal-phosphate-dependent aminotransferase family.</text>
</comment>
<proteinExistence type="inferred from homology"/>
<evidence type="ECO:0000259" key="6">
    <source>
        <dbReference type="PROSITE" id="PS50949"/>
    </source>
</evidence>
<evidence type="ECO:0000256" key="4">
    <source>
        <dbReference type="ARBA" id="ARBA00023125"/>
    </source>
</evidence>
<evidence type="ECO:0000313" key="8">
    <source>
        <dbReference type="Proteomes" id="UP000265489"/>
    </source>
</evidence>
<dbReference type="SUPFAM" id="SSF53383">
    <property type="entry name" value="PLP-dependent transferases"/>
    <property type="match status" value="1"/>
</dbReference>
<evidence type="ECO:0000256" key="3">
    <source>
        <dbReference type="ARBA" id="ARBA00023015"/>
    </source>
</evidence>
<comment type="caution">
    <text evidence="7">The sequence shown here is derived from an EMBL/GenBank/DDBJ whole genome shotgun (WGS) entry which is preliminary data.</text>
</comment>
<dbReference type="SMART" id="SM00345">
    <property type="entry name" value="HTH_GNTR"/>
    <property type="match status" value="1"/>
</dbReference>
<sequence length="427" mass="49732">MMKKYEVIYNTYRESILSGILKYGDRVDSIRECVKKMNVSKTTVELAYNKLVLDGFISSKEKVGYVVSMNPERVLLHHEILDYSSSHKEKEYDYDFRIQSVSIDSFETSIWKRYIKDVLNDKKLMSSYGLAQGEYGLRQALCKYVYQNRNILCFPEQMVIGSNYQSLLYIFCGMLDKKKVIGLSTLVDEQAKQVFLSYGFSVKYLDPDHFIEDIQTKCVDVVYVNTTCFSKNRQSMCEKLRKELVGLSHILILEDDYNGELVYASKIKTSLCSMSNHVIYFSSFSRLLLPSLRIGYMILNEEYTKKYCASFFGPTASKLEQVAFSQYIVDGYLQKHLRKLVREYREKHLYLKKLLDTYLCVSYILDETYMAYWIKLDVDMEKFKSLCESNWMGVSYSSSGIGLSFASMDKELMKDGVIRLAELVKEC</sequence>
<evidence type="ECO:0000256" key="5">
    <source>
        <dbReference type="ARBA" id="ARBA00023163"/>
    </source>
</evidence>
<name>A0A395W8Q0_9FIRM</name>
<gene>
    <name evidence="7" type="ORF">DWW32_06845</name>
</gene>
<keyword evidence="7" id="KW-0032">Aminotransferase</keyword>
<dbReference type="Gene3D" id="3.40.640.10">
    <property type="entry name" value="Type I PLP-dependent aspartate aminotransferase-like (Major domain)"/>
    <property type="match status" value="1"/>
</dbReference>
<dbReference type="PROSITE" id="PS50949">
    <property type="entry name" value="HTH_GNTR"/>
    <property type="match status" value="1"/>
</dbReference>
<dbReference type="Pfam" id="PF00392">
    <property type="entry name" value="GntR"/>
    <property type="match status" value="1"/>
</dbReference>
<dbReference type="InterPro" id="IPR051446">
    <property type="entry name" value="HTH_trans_reg/aminotransferase"/>
</dbReference>
<organism evidence="7 8">
    <name type="scientific">Holdemanella biformis</name>
    <dbReference type="NCBI Taxonomy" id="1735"/>
    <lineage>
        <taxon>Bacteria</taxon>
        <taxon>Bacillati</taxon>
        <taxon>Bacillota</taxon>
        <taxon>Erysipelotrichia</taxon>
        <taxon>Erysipelotrichales</taxon>
        <taxon>Erysipelotrichaceae</taxon>
        <taxon>Holdemanella</taxon>
    </lineage>
</organism>
<feature type="domain" description="HTH gntR-type" evidence="6">
    <location>
        <begin position="2"/>
        <end position="70"/>
    </location>
</feature>
<dbReference type="SUPFAM" id="SSF46785">
    <property type="entry name" value="Winged helix' DNA-binding domain"/>
    <property type="match status" value="1"/>
</dbReference>
<dbReference type="InterPro" id="IPR036388">
    <property type="entry name" value="WH-like_DNA-bd_sf"/>
</dbReference>
<dbReference type="InterPro" id="IPR004839">
    <property type="entry name" value="Aminotransferase_I/II_large"/>
</dbReference>
<keyword evidence="4" id="KW-0238">DNA-binding</keyword>
<dbReference type="CDD" id="cd00609">
    <property type="entry name" value="AAT_like"/>
    <property type="match status" value="1"/>
</dbReference>
<dbReference type="GO" id="GO:0003677">
    <property type="term" value="F:DNA binding"/>
    <property type="evidence" value="ECO:0007669"/>
    <property type="project" value="UniProtKB-KW"/>
</dbReference>
<dbReference type="InterPro" id="IPR036390">
    <property type="entry name" value="WH_DNA-bd_sf"/>
</dbReference>
<dbReference type="InterPro" id="IPR015424">
    <property type="entry name" value="PyrdxlP-dep_Trfase"/>
</dbReference>
<dbReference type="GO" id="GO:0030170">
    <property type="term" value="F:pyridoxal phosphate binding"/>
    <property type="evidence" value="ECO:0007669"/>
    <property type="project" value="InterPro"/>
</dbReference>
<dbReference type="CDD" id="cd07377">
    <property type="entry name" value="WHTH_GntR"/>
    <property type="match status" value="1"/>
</dbReference>
<dbReference type="GO" id="GO:0003700">
    <property type="term" value="F:DNA-binding transcription factor activity"/>
    <property type="evidence" value="ECO:0007669"/>
    <property type="project" value="InterPro"/>
</dbReference>
<dbReference type="GO" id="GO:0008483">
    <property type="term" value="F:transaminase activity"/>
    <property type="evidence" value="ECO:0007669"/>
    <property type="project" value="UniProtKB-KW"/>
</dbReference>
<evidence type="ECO:0000313" key="7">
    <source>
        <dbReference type="EMBL" id="RGU91426.1"/>
    </source>
</evidence>
<protein>
    <submittedName>
        <fullName evidence="7">PLP-dependent aminotransferase family protein</fullName>
    </submittedName>
</protein>
<dbReference type="InterPro" id="IPR015421">
    <property type="entry name" value="PyrdxlP-dep_Trfase_major"/>
</dbReference>
<evidence type="ECO:0000256" key="2">
    <source>
        <dbReference type="ARBA" id="ARBA00022898"/>
    </source>
</evidence>